<dbReference type="RefSeq" id="XP_008465796.2">
    <property type="nucleotide sequence ID" value="XM_008467574.3"/>
</dbReference>
<gene>
    <name evidence="2" type="primary">LOC103503396</name>
</gene>
<reference evidence="2" key="1">
    <citation type="submission" date="2025-08" db="UniProtKB">
        <authorList>
            <consortium name="RefSeq"/>
        </authorList>
    </citation>
    <scope>IDENTIFICATION</scope>
    <source>
        <tissue evidence="2">Stem</tissue>
    </source>
</reference>
<evidence type="ECO:0000313" key="2">
    <source>
        <dbReference type="RefSeq" id="XP_008465796.2"/>
    </source>
</evidence>
<proteinExistence type="predicted"/>
<sequence length="115" mass="13277">MPFPIKFKMDFLGLSSKKPLAVVKQEIDYDEAQDSVFFRVRQARTTEFSNILMFKLTLELMPLRLAIKDMEGPRGEGLREYQLLLLHLGKINLVMMRKSRSRLTSLFLLASHGSS</sequence>
<dbReference type="AlphaFoldDB" id="A0A1S3CPP4"/>
<dbReference type="KEGG" id="cmo:103503396"/>
<dbReference type="GeneID" id="103503396"/>
<protein>
    <submittedName>
        <fullName evidence="2">Uncharacterized protein LOC103503396 isoform X2</fullName>
    </submittedName>
</protein>
<evidence type="ECO:0000313" key="1">
    <source>
        <dbReference type="Proteomes" id="UP001652600"/>
    </source>
</evidence>
<accession>A0A1S3CPP4</accession>
<keyword evidence="1" id="KW-1185">Reference proteome</keyword>
<organism evidence="1 2">
    <name type="scientific">Cucumis melo</name>
    <name type="common">Muskmelon</name>
    <dbReference type="NCBI Taxonomy" id="3656"/>
    <lineage>
        <taxon>Eukaryota</taxon>
        <taxon>Viridiplantae</taxon>
        <taxon>Streptophyta</taxon>
        <taxon>Embryophyta</taxon>
        <taxon>Tracheophyta</taxon>
        <taxon>Spermatophyta</taxon>
        <taxon>Magnoliopsida</taxon>
        <taxon>eudicotyledons</taxon>
        <taxon>Gunneridae</taxon>
        <taxon>Pentapetalae</taxon>
        <taxon>rosids</taxon>
        <taxon>fabids</taxon>
        <taxon>Cucurbitales</taxon>
        <taxon>Cucurbitaceae</taxon>
        <taxon>Benincaseae</taxon>
        <taxon>Cucumis</taxon>
    </lineage>
</organism>
<name>A0A1S3CPP4_CUCME</name>
<dbReference type="Proteomes" id="UP001652600">
    <property type="component" value="Chromosome 9"/>
</dbReference>